<keyword evidence="2" id="KW-1185">Reference proteome</keyword>
<sequence length="173" mass="19108">MNDRPDTIHSPLRQTSIKLQKDSFTYTTHNRFSEHSNALFRTLYASSMHGAWLPNAHRSIAMSQYSLHLNSIASLAPLSSAHSLTWCSGKLLALHHGEPGSIPGGLDPRRGRSRLFACGNRAGRSHWSAGLLRNPLFTPLLNSGAAPYSPRSTLIGFQDLNVKIRPNIFTHSL</sequence>
<evidence type="ECO:0000313" key="2">
    <source>
        <dbReference type="Proteomes" id="UP001159363"/>
    </source>
</evidence>
<dbReference type="Proteomes" id="UP001159363">
    <property type="component" value="Chromosome X"/>
</dbReference>
<accession>A0ABQ9HMC8</accession>
<gene>
    <name evidence="1" type="ORF">PR048_011738</name>
</gene>
<evidence type="ECO:0000313" key="1">
    <source>
        <dbReference type="EMBL" id="KAJ8885540.1"/>
    </source>
</evidence>
<protein>
    <submittedName>
        <fullName evidence="1">Uncharacterized protein</fullName>
    </submittedName>
</protein>
<name>A0ABQ9HMC8_9NEOP</name>
<dbReference type="EMBL" id="JARBHB010000004">
    <property type="protein sequence ID" value="KAJ8885540.1"/>
    <property type="molecule type" value="Genomic_DNA"/>
</dbReference>
<comment type="caution">
    <text evidence="1">The sequence shown here is derived from an EMBL/GenBank/DDBJ whole genome shotgun (WGS) entry which is preliminary data.</text>
</comment>
<reference evidence="1 2" key="1">
    <citation type="submission" date="2023-02" db="EMBL/GenBank/DDBJ databases">
        <title>LHISI_Scaffold_Assembly.</title>
        <authorList>
            <person name="Stuart O.P."/>
            <person name="Cleave R."/>
            <person name="Magrath M.J.L."/>
            <person name="Mikheyev A.S."/>
        </authorList>
    </citation>
    <scope>NUCLEOTIDE SEQUENCE [LARGE SCALE GENOMIC DNA]</scope>
    <source>
        <strain evidence="1">Daus_M_001</strain>
        <tissue evidence="1">Leg muscle</tissue>
    </source>
</reference>
<organism evidence="1 2">
    <name type="scientific">Dryococelus australis</name>
    <dbReference type="NCBI Taxonomy" id="614101"/>
    <lineage>
        <taxon>Eukaryota</taxon>
        <taxon>Metazoa</taxon>
        <taxon>Ecdysozoa</taxon>
        <taxon>Arthropoda</taxon>
        <taxon>Hexapoda</taxon>
        <taxon>Insecta</taxon>
        <taxon>Pterygota</taxon>
        <taxon>Neoptera</taxon>
        <taxon>Polyneoptera</taxon>
        <taxon>Phasmatodea</taxon>
        <taxon>Verophasmatodea</taxon>
        <taxon>Anareolatae</taxon>
        <taxon>Phasmatidae</taxon>
        <taxon>Eurycanthinae</taxon>
        <taxon>Dryococelus</taxon>
    </lineage>
</organism>
<proteinExistence type="predicted"/>